<dbReference type="EMBL" id="CM000606">
    <property type="protein sequence ID" value="EEC50357.1"/>
    <property type="molecule type" value="Genomic_DNA"/>
</dbReference>
<dbReference type="RefSeq" id="XP_002177543.1">
    <property type="nucleotide sequence ID" value="XM_002177507.1"/>
</dbReference>
<dbReference type="PaxDb" id="2850-Phatr41721"/>
<evidence type="ECO:0000313" key="5">
    <source>
        <dbReference type="Proteomes" id="UP000000759"/>
    </source>
</evidence>
<dbReference type="Pfam" id="PF00118">
    <property type="entry name" value="Cpn60_TCP1"/>
    <property type="match status" value="1"/>
</dbReference>
<dbReference type="GO" id="GO:0140662">
    <property type="term" value="F:ATP-dependent protein folding chaperone"/>
    <property type="evidence" value="ECO:0007669"/>
    <property type="project" value="InterPro"/>
</dbReference>
<dbReference type="InterPro" id="IPR002423">
    <property type="entry name" value="Cpn60/GroEL/TCP-1"/>
</dbReference>
<accession>B7FRS0</accession>
<dbReference type="NCBIfam" id="TIGR02348">
    <property type="entry name" value="GroEL"/>
    <property type="match status" value="1"/>
</dbReference>
<gene>
    <name evidence="4" type="primary">CPN60_2</name>
    <name evidence="4" type="ORF">PHATRDRAFT_41721</name>
</gene>
<dbReference type="InterPro" id="IPR027413">
    <property type="entry name" value="GROEL-like_equatorial_sf"/>
</dbReference>
<dbReference type="NCBIfam" id="NF009487">
    <property type="entry name" value="PRK12849.1"/>
    <property type="match status" value="1"/>
</dbReference>
<dbReference type="GeneID" id="7197068"/>
<dbReference type="GO" id="GO:0042026">
    <property type="term" value="P:protein refolding"/>
    <property type="evidence" value="ECO:0007669"/>
    <property type="project" value="InterPro"/>
</dbReference>
<dbReference type="PRINTS" id="PR00298">
    <property type="entry name" value="CHAPERONIN60"/>
</dbReference>
<dbReference type="NCBIfam" id="NF000592">
    <property type="entry name" value="PRK00013.1"/>
    <property type="match status" value="1"/>
</dbReference>
<dbReference type="STRING" id="556484.B7FRS0"/>
<sequence>MLLLATTSSSAFVPQSSSKPSFALHAKKVSFKEDSRRALVAGINKVADAVRVTLGPKGRNVVLERNYGAPEIVNDGVTIAREISLRDPEENVGARLIQEVAAKSDSKAGDGTTTSTIMTQALVNNGMRAVTAGVSPVGLNRGLRKAARIIADEITAIATPVSGIEDLKNVATIASGSIEMGRIIAQAADKVGDTGSTVVEESQTLIDEIEFTEGLTIDRGYISPYFVKDQERQVAELVNPKILVTDAKIDDVNDIVPLLEQLVKTKDPLLIIAEDVTGEALSALVVNKMRGVLDVVAIKAPGFGNRRREYTQDIAIATGASFVAEELGITLDSVTIDMLGTADRIVVGKEQTTIVTDGKQQEAIDARIAQLRREEETAETDYDADKCRERVASLGGGIARIKVGAATETELKDKKLRYEDALNSVQSARELGIVPGGGACLAHLQITLKEKIMDAMETEDERQGALIMIKAMAYPAMQVAENAGIEGAVVLAKIQNLCEEKGFGYGWDAGSMEYCDLMERGIIDPAKVTINAIENSASVAGLVLTTECLVTEIPIQMSEEDKQRMFDQQNMAAGMGPGIS</sequence>
<dbReference type="CDD" id="cd03344">
    <property type="entry name" value="GroEL"/>
    <property type="match status" value="1"/>
</dbReference>
<dbReference type="FunCoup" id="B7FRS0">
    <property type="interactions" value="20"/>
</dbReference>
<name>B7FRS0_PHATC</name>
<dbReference type="OrthoDB" id="496at2759"/>
<dbReference type="Gene3D" id="3.50.7.10">
    <property type="entry name" value="GroEL"/>
    <property type="match status" value="1"/>
</dbReference>
<dbReference type="InterPro" id="IPR027410">
    <property type="entry name" value="TCP-1-like_intermed_sf"/>
</dbReference>
<dbReference type="KEGG" id="pti:PHATRDRAFT_41721"/>
<dbReference type="NCBIfam" id="NF009489">
    <property type="entry name" value="PRK12851.1"/>
    <property type="match status" value="1"/>
</dbReference>
<dbReference type="Gene3D" id="3.30.260.10">
    <property type="entry name" value="TCP-1-like chaperonin intermediate domain"/>
    <property type="match status" value="1"/>
</dbReference>
<evidence type="ECO:0000313" key="4">
    <source>
        <dbReference type="EMBL" id="EEC50357.1"/>
    </source>
</evidence>
<protein>
    <submittedName>
        <fullName evidence="4">Nuclear-encoded-like protein of chloroplast gro</fullName>
    </submittedName>
</protein>
<dbReference type="eggNOG" id="KOG0356">
    <property type="taxonomic scope" value="Eukaryota"/>
</dbReference>
<dbReference type="InParanoid" id="B7FRS0"/>
<evidence type="ECO:0000256" key="1">
    <source>
        <dbReference type="ARBA" id="ARBA00006607"/>
    </source>
</evidence>
<dbReference type="Proteomes" id="UP000000759">
    <property type="component" value="Chromosome 2"/>
</dbReference>
<dbReference type="GO" id="GO:0005524">
    <property type="term" value="F:ATP binding"/>
    <property type="evidence" value="ECO:0007669"/>
    <property type="project" value="InterPro"/>
</dbReference>
<dbReference type="Gene3D" id="1.10.560.10">
    <property type="entry name" value="GroEL-like equatorial domain"/>
    <property type="match status" value="1"/>
</dbReference>
<dbReference type="InterPro" id="IPR001844">
    <property type="entry name" value="Cpn60/GroEL"/>
</dbReference>
<reference evidence="5" key="2">
    <citation type="submission" date="2008-08" db="EMBL/GenBank/DDBJ databases">
        <authorList>
            <consortium name="Diatom Consortium"/>
            <person name="Grigoriev I."/>
            <person name="Grimwood J."/>
            <person name="Kuo A."/>
            <person name="Otillar R.P."/>
            <person name="Salamov A."/>
            <person name="Detter J.C."/>
            <person name="Lindquist E."/>
            <person name="Shapiro H."/>
            <person name="Lucas S."/>
            <person name="Glavina del Rio T."/>
            <person name="Pitluck S."/>
            <person name="Rokhsar D."/>
            <person name="Bowler C."/>
        </authorList>
    </citation>
    <scope>GENOME REANNOTATION</scope>
    <source>
        <strain evidence="5">CCAP 1055/1</strain>
    </source>
</reference>
<dbReference type="AlphaFoldDB" id="B7FRS0"/>
<dbReference type="SUPFAM" id="SSF54849">
    <property type="entry name" value="GroEL-intermediate domain like"/>
    <property type="match status" value="1"/>
</dbReference>
<keyword evidence="5" id="KW-1185">Reference proteome</keyword>
<keyword evidence="2" id="KW-0143">Chaperone</keyword>
<dbReference type="InterPro" id="IPR027409">
    <property type="entry name" value="GroEL-like_apical_dom_sf"/>
</dbReference>
<evidence type="ECO:0000256" key="3">
    <source>
        <dbReference type="RuleBase" id="RU000418"/>
    </source>
</evidence>
<proteinExistence type="inferred from homology"/>
<dbReference type="HAMAP" id="MF_00600">
    <property type="entry name" value="CH60"/>
    <property type="match status" value="1"/>
</dbReference>
<comment type="similarity">
    <text evidence="1 3">Belongs to the chaperonin (HSP60) family.</text>
</comment>
<dbReference type="SUPFAM" id="SSF52029">
    <property type="entry name" value="GroEL apical domain-like"/>
    <property type="match status" value="1"/>
</dbReference>
<dbReference type="HOGENOM" id="CLU_016503_3_0_1"/>
<reference evidence="4 5" key="1">
    <citation type="journal article" date="2008" name="Nature">
        <title>The Phaeodactylum genome reveals the evolutionary history of diatom genomes.</title>
        <authorList>
            <person name="Bowler C."/>
            <person name="Allen A.E."/>
            <person name="Badger J.H."/>
            <person name="Grimwood J."/>
            <person name="Jabbari K."/>
            <person name="Kuo A."/>
            <person name="Maheswari U."/>
            <person name="Martens C."/>
            <person name="Maumus F."/>
            <person name="Otillar R.P."/>
            <person name="Rayko E."/>
            <person name="Salamov A."/>
            <person name="Vandepoele K."/>
            <person name="Beszteri B."/>
            <person name="Gruber A."/>
            <person name="Heijde M."/>
            <person name="Katinka M."/>
            <person name="Mock T."/>
            <person name="Valentin K."/>
            <person name="Verret F."/>
            <person name="Berges J.A."/>
            <person name="Brownlee C."/>
            <person name="Cadoret J.P."/>
            <person name="Chiovitti A."/>
            <person name="Choi C.J."/>
            <person name="Coesel S."/>
            <person name="De Martino A."/>
            <person name="Detter J.C."/>
            <person name="Durkin C."/>
            <person name="Falciatore A."/>
            <person name="Fournet J."/>
            <person name="Haruta M."/>
            <person name="Huysman M.J."/>
            <person name="Jenkins B.D."/>
            <person name="Jiroutova K."/>
            <person name="Jorgensen R.E."/>
            <person name="Joubert Y."/>
            <person name="Kaplan A."/>
            <person name="Kroger N."/>
            <person name="Kroth P.G."/>
            <person name="La Roche J."/>
            <person name="Lindquist E."/>
            <person name="Lommer M."/>
            <person name="Martin-Jezequel V."/>
            <person name="Lopez P.J."/>
            <person name="Lucas S."/>
            <person name="Mangogna M."/>
            <person name="McGinnis K."/>
            <person name="Medlin L.K."/>
            <person name="Montsant A."/>
            <person name="Oudot-Le Secq M.P."/>
            <person name="Napoli C."/>
            <person name="Obornik M."/>
            <person name="Parker M.S."/>
            <person name="Petit J.L."/>
            <person name="Porcel B.M."/>
            <person name="Poulsen N."/>
            <person name="Robison M."/>
            <person name="Rychlewski L."/>
            <person name="Rynearson T.A."/>
            <person name="Schmutz J."/>
            <person name="Shapiro H."/>
            <person name="Siaut M."/>
            <person name="Stanley M."/>
            <person name="Sussman M.R."/>
            <person name="Taylor A.R."/>
            <person name="Vardi A."/>
            <person name="von Dassow P."/>
            <person name="Vyverman W."/>
            <person name="Willis A."/>
            <person name="Wyrwicz L.S."/>
            <person name="Rokhsar D.S."/>
            <person name="Weissenbach J."/>
            <person name="Armbrust E.V."/>
            <person name="Green B.R."/>
            <person name="Van de Peer Y."/>
            <person name="Grigoriev I.V."/>
        </authorList>
    </citation>
    <scope>NUCLEOTIDE SEQUENCE [LARGE SCALE GENOMIC DNA]</scope>
    <source>
        <strain evidence="4 5">CCAP 1055/1</strain>
    </source>
</reference>
<evidence type="ECO:0000256" key="2">
    <source>
        <dbReference type="ARBA" id="ARBA00023186"/>
    </source>
</evidence>
<dbReference type="FunFam" id="3.50.7.10:FF:000001">
    <property type="entry name" value="60 kDa chaperonin"/>
    <property type="match status" value="1"/>
</dbReference>
<dbReference type="NCBIfam" id="NF009488">
    <property type="entry name" value="PRK12850.1"/>
    <property type="match status" value="1"/>
</dbReference>
<dbReference type="PANTHER" id="PTHR45633">
    <property type="entry name" value="60 KDA HEAT SHOCK PROTEIN, MITOCHONDRIAL"/>
    <property type="match status" value="1"/>
</dbReference>
<organism evidence="4 5">
    <name type="scientific">Phaeodactylum tricornutum (strain CCAP 1055/1)</name>
    <dbReference type="NCBI Taxonomy" id="556484"/>
    <lineage>
        <taxon>Eukaryota</taxon>
        <taxon>Sar</taxon>
        <taxon>Stramenopiles</taxon>
        <taxon>Ochrophyta</taxon>
        <taxon>Bacillariophyta</taxon>
        <taxon>Bacillariophyceae</taxon>
        <taxon>Bacillariophycidae</taxon>
        <taxon>Naviculales</taxon>
        <taxon>Phaeodactylaceae</taxon>
        <taxon>Phaeodactylum</taxon>
    </lineage>
</organism>
<dbReference type="SUPFAM" id="SSF48592">
    <property type="entry name" value="GroEL equatorial domain-like"/>
    <property type="match status" value="1"/>
</dbReference>